<feature type="transmembrane region" description="Helical" evidence="8">
    <location>
        <begin position="314"/>
        <end position="347"/>
    </location>
</feature>
<dbReference type="Gene3D" id="1.10.3720.10">
    <property type="entry name" value="MetI-like"/>
    <property type="match status" value="2"/>
</dbReference>
<dbReference type="PROSITE" id="PS50928">
    <property type="entry name" value="ABC_TM1"/>
    <property type="match status" value="2"/>
</dbReference>
<comment type="similarity">
    <text evidence="2">Belongs to the binding-protein-dependent transport system permease family. CysTW subfamily.</text>
</comment>
<feature type="transmembrane region" description="Helical" evidence="8">
    <location>
        <begin position="390"/>
        <end position="413"/>
    </location>
</feature>
<dbReference type="SUPFAM" id="SSF161098">
    <property type="entry name" value="MetI-like"/>
    <property type="match status" value="2"/>
</dbReference>
<dbReference type="InterPro" id="IPR000515">
    <property type="entry name" value="MetI-like"/>
</dbReference>
<evidence type="ECO:0000259" key="9">
    <source>
        <dbReference type="PROSITE" id="PS50928"/>
    </source>
</evidence>
<keyword evidence="7 8" id="KW-0472">Membrane</keyword>
<comment type="subcellular location">
    <subcellularLocation>
        <location evidence="1">Cell membrane</location>
        <topology evidence="1">Multi-pass membrane protein</topology>
    </subcellularLocation>
</comment>
<evidence type="ECO:0000256" key="5">
    <source>
        <dbReference type="ARBA" id="ARBA00022692"/>
    </source>
</evidence>
<reference evidence="10" key="1">
    <citation type="submission" date="2023-03" db="EMBL/GenBank/DDBJ databases">
        <authorList>
            <person name="Steffen K."/>
            <person name="Cardenas P."/>
        </authorList>
    </citation>
    <scope>NUCLEOTIDE SEQUENCE</scope>
</reference>
<evidence type="ECO:0000256" key="2">
    <source>
        <dbReference type="ARBA" id="ARBA00007069"/>
    </source>
</evidence>
<feature type="transmembrane region" description="Helical" evidence="8">
    <location>
        <begin position="495"/>
        <end position="513"/>
    </location>
</feature>
<evidence type="ECO:0000256" key="6">
    <source>
        <dbReference type="ARBA" id="ARBA00022989"/>
    </source>
</evidence>
<evidence type="ECO:0000256" key="1">
    <source>
        <dbReference type="ARBA" id="ARBA00004651"/>
    </source>
</evidence>
<evidence type="ECO:0000256" key="8">
    <source>
        <dbReference type="SAM" id="Phobius"/>
    </source>
</evidence>
<dbReference type="EMBL" id="CASHTH010001547">
    <property type="protein sequence ID" value="CAI8016671.1"/>
    <property type="molecule type" value="Genomic_DNA"/>
</dbReference>
<keyword evidence="4" id="KW-1003">Cell membrane</keyword>
<keyword evidence="6 8" id="KW-1133">Transmembrane helix</keyword>
<keyword evidence="5 8" id="KW-0812">Transmembrane</keyword>
<gene>
    <name evidence="10" type="ORF">GBAR_LOCUS10214</name>
</gene>
<feature type="transmembrane region" description="Helical" evidence="8">
    <location>
        <begin position="270"/>
        <end position="294"/>
    </location>
</feature>
<dbReference type="GO" id="GO:0055085">
    <property type="term" value="P:transmembrane transport"/>
    <property type="evidence" value="ECO:0007669"/>
    <property type="project" value="InterPro"/>
</dbReference>
<comment type="caution">
    <text evidence="10">The sequence shown here is derived from an EMBL/GenBank/DDBJ whole genome shotgun (WGS) entry which is preliminary data.</text>
</comment>
<dbReference type="AlphaFoldDB" id="A0AA35RUN8"/>
<evidence type="ECO:0000256" key="4">
    <source>
        <dbReference type="ARBA" id="ARBA00022475"/>
    </source>
</evidence>
<dbReference type="GO" id="GO:0005886">
    <property type="term" value="C:plasma membrane"/>
    <property type="evidence" value="ECO:0007669"/>
    <property type="project" value="UniProtKB-SubCell"/>
</dbReference>
<feature type="domain" description="ABC transmembrane type-1" evidence="9">
    <location>
        <begin position="36"/>
        <end position="239"/>
    </location>
</feature>
<feature type="transmembrane region" description="Helical" evidence="8">
    <location>
        <begin position="69"/>
        <end position="87"/>
    </location>
</feature>
<feature type="transmembrane region" description="Helical" evidence="8">
    <location>
        <begin position="180"/>
        <end position="200"/>
    </location>
</feature>
<evidence type="ECO:0000256" key="3">
    <source>
        <dbReference type="ARBA" id="ARBA00022448"/>
    </source>
</evidence>
<dbReference type="Pfam" id="PF00528">
    <property type="entry name" value="BPD_transp_1"/>
    <property type="match status" value="2"/>
</dbReference>
<accession>A0AA35RUN8</accession>
<name>A0AA35RUN8_GEOBA</name>
<dbReference type="Proteomes" id="UP001174909">
    <property type="component" value="Unassembled WGS sequence"/>
</dbReference>
<dbReference type="InterPro" id="IPR035906">
    <property type="entry name" value="MetI-like_sf"/>
</dbReference>
<evidence type="ECO:0000313" key="11">
    <source>
        <dbReference type="Proteomes" id="UP001174909"/>
    </source>
</evidence>
<feature type="transmembrane region" description="Helical" evidence="8">
    <location>
        <begin position="220"/>
        <end position="241"/>
    </location>
</feature>
<dbReference type="PANTHER" id="PTHR42929">
    <property type="entry name" value="INNER MEMBRANE ABC TRANSPORTER PERMEASE PROTEIN YDCU-RELATED-RELATED"/>
    <property type="match status" value="1"/>
</dbReference>
<organism evidence="10 11">
    <name type="scientific">Geodia barretti</name>
    <name type="common">Barrett's horny sponge</name>
    <dbReference type="NCBI Taxonomy" id="519541"/>
    <lineage>
        <taxon>Eukaryota</taxon>
        <taxon>Metazoa</taxon>
        <taxon>Porifera</taxon>
        <taxon>Demospongiae</taxon>
        <taxon>Heteroscleromorpha</taxon>
        <taxon>Tetractinellida</taxon>
        <taxon>Astrophorina</taxon>
        <taxon>Geodiidae</taxon>
        <taxon>Geodia</taxon>
    </lineage>
</organism>
<sequence length="532" mass="57922">MLVYSFQTYDFYSVGLPWTTQNYVDLVTAGSYAKLFVKTLIIAVLVTLGALVLGSPFAYYISRVAGRRLAVFLLLVTVLPLWMNVVIRNYSWIALITNNGVLNTVLQAIGLPKLDIIYTLNIVIVVGITLALPFAVLVLYATMGNISNEVEEASLDLGSNRLRTFLKVIFPLSASGYQTATLLIFMPTLAFYVTPIMLGGTEGAMVATALMPVVRDVLDFAQGGAYIVPIVAILMLMVFLLRRGINIDNLYRSGVGSNVARHTQRRSIWLLAYVIVILAISYLPLFSMVLFSFGKNSSAVFPMQGGTLHWYRDLFSSGSMLLALKFSIIVAIETAIVSLMLCAPAAYAVVRHRFPGRGAYLFISLLPMLIPEIILGLAILVLLITTGVPLSLQTVVLGHVTLALPFVFLTILAQQYGFDRSIEEASKDLGATPLMTFIKVVLPLMVPALIAGAFLAITISFNDFVVAFILTSGESTLPLYIFGLQKAGTSPSSNALGTLIIVGVVLVLLIVLIRPWDMVIRRVNKARATFGS</sequence>
<feature type="transmembrane region" description="Helical" evidence="8">
    <location>
        <begin position="40"/>
        <end position="62"/>
    </location>
</feature>
<evidence type="ECO:0000313" key="10">
    <source>
        <dbReference type="EMBL" id="CAI8016671.1"/>
    </source>
</evidence>
<keyword evidence="3" id="KW-0813">Transport</keyword>
<feature type="domain" description="ABC transmembrane type-1" evidence="9">
    <location>
        <begin position="324"/>
        <end position="511"/>
    </location>
</feature>
<proteinExistence type="inferred from homology"/>
<feature type="transmembrane region" description="Helical" evidence="8">
    <location>
        <begin position="116"/>
        <end position="140"/>
    </location>
</feature>
<feature type="transmembrane region" description="Helical" evidence="8">
    <location>
        <begin position="434"/>
        <end position="458"/>
    </location>
</feature>
<feature type="transmembrane region" description="Helical" evidence="8">
    <location>
        <begin position="359"/>
        <end position="384"/>
    </location>
</feature>
<evidence type="ECO:0000256" key="7">
    <source>
        <dbReference type="ARBA" id="ARBA00023136"/>
    </source>
</evidence>
<dbReference type="CDD" id="cd06261">
    <property type="entry name" value="TM_PBP2"/>
    <property type="match status" value="2"/>
</dbReference>
<dbReference type="PANTHER" id="PTHR42929:SF5">
    <property type="entry name" value="ABC TRANSPORTER PERMEASE PROTEIN"/>
    <property type="match status" value="1"/>
</dbReference>
<protein>
    <submittedName>
        <fullName evidence="10">Spermidine/putrescine transport system permease protein PotC</fullName>
    </submittedName>
</protein>
<keyword evidence="11" id="KW-1185">Reference proteome</keyword>